<evidence type="ECO:0000313" key="3">
    <source>
        <dbReference type="EMBL" id="MDT9685409.1"/>
    </source>
</evidence>
<keyword evidence="4" id="KW-1185">Reference proteome</keyword>
<reference evidence="3 4" key="1">
    <citation type="submission" date="2023-09" db="EMBL/GenBank/DDBJ databases">
        <title>Streptomyces sp. nov.: A antagonism against Alternaria gaisen Producing Streptochlin, Isolated from Tamarix root soil.</title>
        <authorList>
            <person name="Chen Y."/>
        </authorList>
    </citation>
    <scope>NUCLEOTIDE SEQUENCE [LARGE SCALE GENOMIC DNA]</scope>
    <source>
        <strain evidence="3 4">TRM76323</strain>
    </source>
</reference>
<dbReference type="RefSeq" id="WP_315880451.1">
    <property type="nucleotide sequence ID" value="NZ_JAWCTQ010000041.1"/>
</dbReference>
<dbReference type="InterPro" id="IPR036411">
    <property type="entry name" value="TorD-like_sf"/>
</dbReference>
<feature type="region of interest" description="Disordered" evidence="2">
    <location>
        <begin position="183"/>
        <end position="214"/>
    </location>
</feature>
<evidence type="ECO:0000256" key="1">
    <source>
        <dbReference type="ARBA" id="ARBA00023063"/>
    </source>
</evidence>
<protein>
    <submittedName>
        <fullName evidence="3">Nitrate reductase molybdenum cofactor assembly chaperone</fullName>
    </submittedName>
</protein>
<proteinExistence type="predicted"/>
<dbReference type="InterPro" id="IPR020945">
    <property type="entry name" value="DMSO/NO3_reduct_chaperone"/>
</dbReference>
<sequence>MIAERHAAVVCQAAAVLLQYPDETVRDRVPLVADAVPALPPGAARSALTRFLDHFAAAPPRDLAEHYVATFDRRRRCCLHLTWWTDGETRRRGGSLAALKDRYRRHGLELGDGELPDYLPVVLEYAATGDLADGLALLQEHRAGVELLRLALRDAGSPYTAVVEAVCALLPGPSPQDRAAARRLARTGPPQETVGVEPFGLEPFGSAPAGGVRR</sequence>
<dbReference type="PANTHER" id="PTHR43680">
    <property type="entry name" value="NITRATE REDUCTASE MOLYBDENUM COFACTOR ASSEMBLY CHAPERONE"/>
    <property type="match status" value="1"/>
</dbReference>
<dbReference type="PANTHER" id="PTHR43680:SF2">
    <property type="entry name" value="NITRATE REDUCTASE MOLYBDENUM COFACTOR ASSEMBLY CHAPERONE NARJ"/>
    <property type="match status" value="1"/>
</dbReference>
<dbReference type="InterPro" id="IPR003765">
    <property type="entry name" value="NO3_reductase_chaperone_NarJ"/>
</dbReference>
<gene>
    <name evidence="3" type="primary">narJ</name>
    <name evidence="3" type="ORF">RND61_25580</name>
</gene>
<dbReference type="EMBL" id="JAWCTQ010000041">
    <property type="protein sequence ID" value="MDT9685409.1"/>
    <property type="molecule type" value="Genomic_DNA"/>
</dbReference>
<dbReference type="Gene3D" id="1.10.3480.10">
    <property type="entry name" value="TorD-like"/>
    <property type="match status" value="1"/>
</dbReference>
<dbReference type="Pfam" id="PF02613">
    <property type="entry name" value="Nitrate_red_del"/>
    <property type="match status" value="1"/>
</dbReference>
<accession>A0ABU3QRM2</accession>
<comment type="caution">
    <text evidence="3">The sequence shown here is derived from an EMBL/GenBank/DDBJ whole genome shotgun (WGS) entry which is preliminary data.</text>
</comment>
<name>A0ABU3QRM2_9ACTN</name>
<evidence type="ECO:0000256" key="2">
    <source>
        <dbReference type="SAM" id="MobiDB-lite"/>
    </source>
</evidence>
<dbReference type="SUPFAM" id="SSF89155">
    <property type="entry name" value="TorD-like"/>
    <property type="match status" value="1"/>
</dbReference>
<keyword evidence="1" id="KW-0534">Nitrate assimilation</keyword>
<evidence type="ECO:0000313" key="4">
    <source>
        <dbReference type="Proteomes" id="UP001250181"/>
    </source>
</evidence>
<organism evidence="3 4">
    <name type="scientific">Streptomyces tamarix</name>
    <dbReference type="NCBI Taxonomy" id="3078565"/>
    <lineage>
        <taxon>Bacteria</taxon>
        <taxon>Bacillati</taxon>
        <taxon>Actinomycetota</taxon>
        <taxon>Actinomycetes</taxon>
        <taxon>Kitasatosporales</taxon>
        <taxon>Streptomycetaceae</taxon>
        <taxon>Streptomyces</taxon>
    </lineage>
</organism>
<dbReference type="Proteomes" id="UP001250181">
    <property type="component" value="Unassembled WGS sequence"/>
</dbReference>
<dbReference type="NCBIfam" id="TIGR00684">
    <property type="entry name" value="narJ"/>
    <property type="match status" value="1"/>
</dbReference>